<dbReference type="InterPro" id="IPR009044">
    <property type="entry name" value="ssDNA-bd_transcriptional_reg"/>
</dbReference>
<name>A0A077ZZN0_STYLE</name>
<dbReference type="GO" id="GO:0006355">
    <property type="term" value="P:regulation of DNA-templated transcription"/>
    <property type="evidence" value="ECO:0007669"/>
    <property type="project" value="InterPro"/>
</dbReference>
<protein>
    <submittedName>
        <fullName evidence="1">Uncharacterized protein loc100797370</fullName>
    </submittedName>
</protein>
<dbReference type="Proteomes" id="UP000039865">
    <property type="component" value="Unassembled WGS sequence"/>
</dbReference>
<evidence type="ECO:0000313" key="1">
    <source>
        <dbReference type="EMBL" id="CDW73983.1"/>
    </source>
</evidence>
<reference evidence="1 2" key="1">
    <citation type="submission" date="2014-06" db="EMBL/GenBank/DDBJ databases">
        <authorList>
            <person name="Swart Estienne"/>
        </authorList>
    </citation>
    <scope>NUCLEOTIDE SEQUENCE [LARGE SCALE GENOMIC DNA]</scope>
    <source>
        <strain evidence="1 2">130c</strain>
    </source>
</reference>
<proteinExistence type="predicted"/>
<dbReference type="OrthoDB" id="2013455at2759"/>
<dbReference type="EMBL" id="CCKQ01002869">
    <property type="protein sequence ID" value="CDW73983.1"/>
    <property type="molecule type" value="Genomic_DNA"/>
</dbReference>
<evidence type="ECO:0000313" key="2">
    <source>
        <dbReference type="Proteomes" id="UP000039865"/>
    </source>
</evidence>
<dbReference type="InParanoid" id="A0A077ZZN0"/>
<dbReference type="Gene3D" id="2.30.31.10">
    <property type="entry name" value="Transcriptional Coactivator Pc4, Chain A"/>
    <property type="match status" value="1"/>
</dbReference>
<dbReference type="SUPFAM" id="SSF54447">
    <property type="entry name" value="ssDNA-binding transcriptional regulator domain"/>
    <property type="match status" value="1"/>
</dbReference>
<gene>
    <name evidence="1" type="primary">Contig12697.g13551</name>
    <name evidence="1" type="ORF">STYLEM_2973</name>
</gene>
<keyword evidence="2" id="KW-1185">Reference proteome</keyword>
<organism evidence="1 2">
    <name type="scientific">Stylonychia lemnae</name>
    <name type="common">Ciliate</name>
    <dbReference type="NCBI Taxonomy" id="5949"/>
    <lineage>
        <taxon>Eukaryota</taxon>
        <taxon>Sar</taxon>
        <taxon>Alveolata</taxon>
        <taxon>Ciliophora</taxon>
        <taxon>Intramacronucleata</taxon>
        <taxon>Spirotrichea</taxon>
        <taxon>Stichotrichia</taxon>
        <taxon>Sporadotrichida</taxon>
        <taxon>Oxytrichidae</taxon>
        <taxon>Stylonychinae</taxon>
        <taxon>Stylonychia</taxon>
    </lineage>
</organism>
<dbReference type="GO" id="GO:0003677">
    <property type="term" value="F:DNA binding"/>
    <property type="evidence" value="ECO:0007669"/>
    <property type="project" value="InterPro"/>
</dbReference>
<dbReference type="AlphaFoldDB" id="A0A077ZZN0"/>
<accession>A0A077ZZN0</accession>
<sequence>MMLMIQPRPSEFQESEKSFSVGKNGYISIDFTPMIKPQENSPYVADIQNRKNIIVTMKSVGDILDLDSRSQFDSEKDSEGFFIQYQGQNEDDPIKVLRMNKIPGEQYKFSYCEVGDDEQVGNVTSMDLTYGEVRNIQILIEYSVPLLLGWHCIYNPSVIQESSTEY</sequence>